<dbReference type="Pfam" id="PF00171">
    <property type="entry name" value="Aldedh"/>
    <property type="match status" value="1"/>
</dbReference>
<dbReference type="AlphaFoldDB" id="A0A563D812"/>
<dbReference type="PANTHER" id="PTHR43217:SF2">
    <property type="entry name" value="SUCCINATE-SEMIALDEHYDE DEHYDROGENASE [NADP(+)]"/>
    <property type="match status" value="1"/>
</dbReference>
<dbReference type="Proteomes" id="UP000319499">
    <property type="component" value="Unassembled WGS sequence"/>
</dbReference>
<dbReference type="InterPro" id="IPR044148">
    <property type="entry name" value="ALDH_GabD1-like"/>
</dbReference>
<dbReference type="OrthoDB" id="9762913at2"/>
<dbReference type="PANTHER" id="PTHR43217">
    <property type="entry name" value="SUCCINATE SEMIALDEHYDE DEHYDROGENASE [NAD(P)+] SAD"/>
    <property type="match status" value="1"/>
</dbReference>
<accession>A0A563D812</accession>
<dbReference type="FunFam" id="3.40.309.10:FF:000009">
    <property type="entry name" value="Aldehyde dehydrogenase A"/>
    <property type="match status" value="1"/>
</dbReference>
<protein>
    <submittedName>
        <fullName evidence="5">NAD-dependent succinate-semialdehyde dehydrogenase</fullName>
    </submittedName>
</protein>
<evidence type="ECO:0000259" key="4">
    <source>
        <dbReference type="Pfam" id="PF00171"/>
    </source>
</evidence>
<feature type="domain" description="Aldehyde dehydrogenase" evidence="4">
    <location>
        <begin position="4"/>
        <end position="453"/>
    </location>
</feature>
<dbReference type="FunFam" id="3.40.605.10:FF:000012">
    <property type="entry name" value="NAD-dependent succinate-semialdehyde dehydrogenase"/>
    <property type="match status" value="1"/>
</dbReference>
<sequence length="458" mass="50053">MKTSSIKTVNPATGKIEKEFQEMYEEQINQILDKAVYAFQQWKITSFEDRAEIIHTTASLMREKKEDLAKLCAKEMGKILEEGIAEVELCANILDYYADKSKEFLADKPIDTPQGKAFISYEPIGVILSVQPWNFPFYQLVRSSAPNIMAGNTMVMKHASNVPQCAEMMEKLFLDAGLPKGVYTNLFIPGSKVSNLAADDRIKGVALTGSEPAGASLASAAGKNIKKSTLELGGSDPFIVLEDADIDSAVEVAAYGRLWNAGQVCVSPKRIIVMESFADQFIQKSKEIYERVTVGDPLDPTTNLAPLSSQKALEEVISQVEKTVSQGAKLVFGGKKIMGEGAYMEPTILTGIKKGMLAYSDEIFGPVLCIYSVKNEAEAIELANDTEFGLGATIFSKDINHAVEVARKIDTGMVFINELTGTSPELPFGGTKQSGYGKELSELGIYEFVNEKLIRIAK</sequence>
<dbReference type="EMBL" id="SELH01000026">
    <property type="protein sequence ID" value="TWP26209.1"/>
    <property type="molecule type" value="Genomic_DNA"/>
</dbReference>
<comment type="similarity">
    <text evidence="1">Belongs to the aldehyde dehydrogenase family.</text>
</comment>
<dbReference type="InterPro" id="IPR016161">
    <property type="entry name" value="Ald_DH/histidinol_DH"/>
</dbReference>
<evidence type="ECO:0000256" key="1">
    <source>
        <dbReference type="ARBA" id="ARBA00009986"/>
    </source>
</evidence>
<evidence type="ECO:0000256" key="2">
    <source>
        <dbReference type="ARBA" id="ARBA00022857"/>
    </source>
</evidence>
<reference evidence="5 6" key="1">
    <citation type="submission" date="2019-02" db="EMBL/GenBank/DDBJ databases">
        <title>Apibacter muscae sp. nov.: a novel member of the house fly microbiota.</title>
        <authorList>
            <person name="Park R."/>
        </authorList>
    </citation>
    <scope>NUCLEOTIDE SEQUENCE [LARGE SCALE GENOMIC DNA]</scope>
    <source>
        <strain evidence="5 6">AL1</strain>
    </source>
</reference>
<proteinExistence type="inferred from homology"/>
<keyword evidence="3" id="KW-0560">Oxidoreductase</keyword>
<dbReference type="InterPro" id="IPR016163">
    <property type="entry name" value="Ald_DH_C"/>
</dbReference>
<comment type="caution">
    <text evidence="5">The sequence shown here is derived from an EMBL/GenBank/DDBJ whole genome shotgun (WGS) entry which is preliminary data.</text>
</comment>
<dbReference type="Gene3D" id="3.40.605.10">
    <property type="entry name" value="Aldehyde Dehydrogenase, Chain A, domain 1"/>
    <property type="match status" value="1"/>
</dbReference>
<organism evidence="5 6">
    <name type="scientific">Apibacter muscae</name>
    <dbReference type="NCBI Taxonomy" id="2509004"/>
    <lineage>
        <taxon>Bacteria</taxon>
        <taxon>Pseudomonadati</taxon>
        <taxon>Bacteroidota</taxon>
        <taxon>Flavobacteriia</taxon>
        <taxon>Flavobacteriales</taxon>
        <taxon>Weeksellaceae</taxon>
        <taxon>Apibacter</taxon>
    </lineage>
</organism>
<dbReference type="GO" id="GO:0004777">
    <property type="term" value="F:succinate-semialdehyde dehydrogenase (NAD+) activity"/>
    <property type="evidence" value="ECO:0007669"/>
    <property type="project" value="TreeGrafter"/>
</dbReference>
<dbReference type="GO" id="GO:0004030">
    <property type="term" value="F:aldehyde dehydrogenase [NAD(P)+] activity"/>
    <property type="evidence" value="ECO:0007669"/>
    <property type="project" value="InterPro"/>
</dbReference>
<keyword evidence="6" id="KW-1185">Reference proteome</keyword>
<evidence type="ECO:0000313" key="5">
    <source>
        <dbReference type="EMBL" id="TWP26209.1"/>
    </source>
</evidence>
<dbReference type="SUPFAM" id="SSF53720">
    <property type="entry name" value="ALDH-like"/>
    <property type="match status" value="1"/>
</dbReference>
<dbReference type="InterPro" id="IPR047110">
    <property type="entry name" value="GABD/Sad-like"/>
</dbReference>
<name>A0A563D812_9FLAO</name>
<evidence type="ECO:0000256" key="3">
    <source>
        <dbReference type="ARBA" id="ARBA00023002"/>
    </source>
</evidence>
<gene>
    <name evidence="5" type="ORF">ETU09_10955</name>
</gene>
<dbReference type="CDD" id="cd07100">
    <property type="entry name" value="ALDH_SSADH1_GabD1"/>
    <property type="match status" value="1"/>
</dbReference>
<dbReference type="InterPro" id="IPR016162">
    <property type="entry name" value="Ald_DH_N"/>
</dbReference>
<dbReference type="Gene3D" id="3.40.309.10">
    <property type="entry name" value="Aldehyde Dehydrogenase, Chain A, domain 2"/>
    <property type="match status" value="1"/>
</dbReference>
<dbReference type="RefSeq" id="WP_146293567.1">
    <property type="nucleotide sequence ID" value="NZ_SELH01000026.1"/>
</dbReference>
<keyword evidence="2" id="KW-0521">NADP</keyword>
<evidence type="ECO:0000313" key="6">
    <source>
        <dbReference type="Proteomes" id="UP000319499"/>
    </source>
</evidence>
<dbReference type="InterPro" id="IPR015590">
    <property type="entry name" value="Aldehyde_DH_dom"/>
</dbReference>